<evidence type="ECO:0000313" key="3">
    <source>
        <dbReference type="Proteomes" id="UP001596220"/>
    </source>
</evidence>
<feature type="signal peptide" evidence="1">
    <location>
        <begin position="1"/>
        <end position="27"/>
    </location>
</feature>
<keyword evidence="1" id="KW-0732">Signal</keyword>
<proteinExistence type="predicted"/>
<dbReference type="EMBL" id="JBHSQO010000013">
    <property type="protein sequence ID" value="MFC6090598.1"/>
    <property type="molecule type" value="Genomic_DNA"/>
</dbReference>
<evidence type="ECO:0000256" key="1">
    <source>
        <dbReference type="SAM" id="SignalP"/>
    </source>
</evidence>
<feature type="chain" id="PRO_5045574910" description="Neocarzinostatin family protein" evidence="1">
    <location>
        <begin position="28"/>
        <end position="145"/>
    </location>
</feature>
<evidence type="ECO:0000313" key="2">
    <source>
        <dbReference type="EMBL" id="MFC6090598.1"/>
    </source>
</evidence>
<sequence length="145" mass="14457">MRAGARAALCATMIAAATFVVTPTALAAASITVSGVQTAGYPYGELQVFGTATCATTTGTATIDVSAFQLVLHHANGWGSTTISCAAQPAHWSAQLDQPAIGTCSPPPPMLLGQRCFMAGSVATVVANVLVGGVSQASAFGPFPT</sequence>
<gene>
    <name evidence="2" type="ORF">ACFP3R_15040</name>
</gene>
<dbReference type="Proteomes" id="UP001596220">
    <property type="component" value="Unassembled WGS sequence"/>
</dbReference>
<comment type="caution">
    <text evidence="2">The sequence shown here is derived from an EMBL/GenBank/DDBJ whole genome shotgun (WGS) entry which is preliminary data.</text>
</comment>
<dbReference type="RefSeq" id="WP_380636623.1">
    <property type="nucleotide sequence ID" value="NZ_JBHSQO010000013.1"/>
</dbReference>
<keyword evidence="3" id="KW-1185">Reference proteome</keyword>
<protein>
    <recommendedName>
        <fullName evidence="4">Neocarzinostatin family protein</fullName>
    </recommendedName>
</protein>
<name>A0ABW1P4R8_9PSEU</name>
<evidence type="ECO:0008006" key="4">
    <source>
        <dbReference type="Google" id="ProtNLM"/>
    </source>
</evidence>
<organism evidence="2 3">
    <name type="scientific">Saccharothrix lopnurensis</name>
    <dbReference type="NCBI Taxonomy" id="1670621"/>
    <lineage>
        <taxon>Bacteria</taxon>
        <taxon>Bacillati</taxon>
        <taxon>Actinomycetota</taxon>
        <taxon>Actinomycetes</taxon>
        <taxon>Pseudonocardiales</taxon>
        <taxon>Pseudonocardiaceae</taxon>
        <taxon>Saccharothrix</taxon>
    </lineage>
</organism>
<reference evidence="3" key="1">
    <citation type="journal article" date="2019" name="Int. J. Syst. Evol. Microbiol.">
        <title>The Global Catalogue of Microorganisms (GCM) 10K type strain sequencing project: providing services to taxonomists for standard genome sequencing and annotation.</title>
        <authorList>
            <consortium name="The Broad Institute Genomics Platform"/>
            <consortium name="The Broad Institute Genome Sequencing Center for Infectious Disease"/>
            <person name="Wu L."/>
            <person name="Ma J."/>
        </authorList>
    </citation>
    <scope>NUCLEOTIDE SEQUENCE [LARGE SCALE GENOMIC DNA]</scope>
    <source>
        <strain evidence="3">CGMCC 4.7246</strain>
    </source>
</reference>
<accession>A0ABW1P4R8</accession>